<keyword evidence="3" id="KW-1185">Reference proteome</keyword>
<dbReference type="NCBIfam" id="TIGR00750">
    <property type="entry name" value="lao"/>
    <property type="match status" value="1"/>
</dbReference>
<dbReference type="Gene3D" id="1.20.5.170">
    <property type="match status" value="1"/>
</dbReference>
<dbReference type="Pfam" id="PF03308">
    <property type="entry name" value="MeaB"/>
    <property type="match status" value="1"/>
</dbReference>
<reference evidence="2 3" key="1">
    <citation type="submission" date="2020-02" db="EMBL/GenBank/DDBJ databases">
        <authorList>
            <person name="Kim M.K."/>
        </authorList>
    </citation>
    <scope>NUCLEOTIDE SEQUENCE [LARGE SCALE GENOMIC DNA]</scope>
    <source>
        <strain evidence="2 3">BT327</strain>
    </source>
</reference>
<protein>
    <submittedName>
        <fullName evidence="2">Methylmalonyl Co-A mutase-associated GTPase MeaB</fullName>
        <ecNumber evidence="2">3.6.5.-</ecNumber>
    </submittedName>
</protein>
<dbReference type="GO" id="GO:0005525">
    <property type="term" value="F:GTP binding"/>
    <property type="evidence" value="ECO:0007669"/>
    <property type="project" value="InterPro"/>
</dbReference>
<dbReference type="GO" id="GO:0003924">
    <property type="term" value="F:GTPase activity"/>
    <property type="evidence" value="ECO:0007669"/>
    <property type="project" value="InterPro"/>
</dbReference>
<proteinExistence type="inferred from homology"/>
<dbReference type="PANTHER" id="PTHR23408">
    <property type="entry name" value="METHYLMALONYL-COA MUTASE"/>
    <property type="match status" value="1"/>
</dbReference>
<organism evidence="2 3">
    <name type="scientific">Pontibacter burrus</name>
    <dbReference type="NCBI Taxonomy" id="2704466"/>
    <lineage>
        <taxon>Bacteria</taxon>
        <taxon>Pseudomonadati</taxon>
        <taxon>Bacteroidota</taxon>
        <taxon>Cytophagia</taxon>
        <taxon>Cytophagales</taxon>
        <taxon>Hymenobacteraceae</taxon>
        <taxon>Pontibacter</taxon>
    </lineage>
</organism>
<dbReference type="AlphaFoldDB" id="A0A6B3LM57"/>
<dbReference type="CDD" id="cd03114">
    <property type="entry name" value="MMAA-like"/>
    <property type="match status" value="1"/>
</dbReference>
<dbReference type="SUPFAM" id="SSF52540">
    <property type="entry name" value="P-loop containing nucleoside triphosphate hydrolases"/>
    <property type="match status" value="1"/>
</dbReference>
<dbReference type="NCBIfam" id="NF006958">
    <property type="entry name" value="PRK09435.1"/>
    <property type="match status" value="1"/>
</dbReference>
<dbReference type="Proteomes" id="UP000474777">
    <property type="component" value="Unassembled WGS sequence"/>
</dbReference>
<name>A0A6B3LM57_9BACT</name>
<dbReference type="InterPro" id="IPR005129">
    <property type="entry name" value="GTPase_ArgK"/>
</dbReference>
<evidence type="ECO:0000256" key="1">
    <source>
        <dbReference type="ARBA" id="ARBA00009625"/>
    </source>
</evidence>
<dbReference type="RefSeq" id="WP_163914902.1">
    <property type="nucleotide sequence ID" value="NZ_JAAGWD010000004.1"/>
</dbReference>
<dbReference type="PANTHER" id="PTHR23408:SF3">
    <property type="entry name" value="METHYLMALONIC ACIDURIA TYPE A PROTEIN, MITOCHONDRIAL"/>
    <property type="match status" value="1"/>
</dbReference>
<dbReference type="EMBL" id="JAAGWD010000004">
    <property type="protein sequence ID" value="NEM98012.1"/>
    <property type="molecule type" value="Genomic_DNA"/>
</dbReference>
<gene>
    <name evidence="2" type="primary">meaB</name>
    <name evidence="2" type="ORF">GXP69_09925</name>
</gene>
<sequence length="326" mass="35380">MAKRFSAETYVNGILNGDRVLLSRAITLVESKLPQDQELAQQVIDQVLPYSGKAVRIGITGVPGVGKSTFIEAFGNYVIEHAGKKLAVLAIDPSSQRTGGSILGDKTRMESLSINPKAFIRPSPAGKSLGGVARSTRESIILCEAAGFDAIIVETVGVGQSETSVHAMVDFFLLLMLAGAGDELQGIKRGIMEMADAIAITKADGENLGKATSAQAEYQGALHLYPVGTSGWMPRVSVCSALQQTGLNTIWQTIDDYLHQTQSNGYFDKKRRDQNLQWMYEAIRQGLEENFYSHQQVKAQLQTIAEQVKHGQKSAFAAAHELLRLV</sequence>
<dbReference type="InterPro" id="IPR027417">
    <property type="entry name" value="P-loop_NTPase"/>
</dbReference>
<dbReference type="Gene3D" id="3.40.50.300">
    <property type="entry name" value="P-loop containing nucleotide triphosphate hydrolases"/>
    <property type="match status" value="1"/>
</dbReference>
<comment type="caution">
    <text evidence="2">The sequence shown here is derived from an EMBL/GenBank/DDBJ whole genome shotgun (WGS) entry which is preliminary data.</text>
</comment>
<dbReference type="Gene3D" id="1.10.287.130">
    <property type="match status" value="1"/>
</dbReference>
<dbReference type="EC" id="3.6.5.-" evidence="2"/>
<comment type="similarity">
    <text evidence="1">Belongs to the SIMIBI class G3E GTPase family. ArgK/MeaB subfamily.</text>
</comment>
<evidence type="ECO:0000313" key="3">
    <source>
        <dbReference type="Proteomes" id="UP000474777"/>
    </source>
</evidence>
<dbReference type="GO" id="GO:0005737">
    <property type="term" value="C:cytoplasm"/>
    <property type="evidence" value="ECO:0007669"/>
    <property type="project" value="TreeGrafter"/>
</dbReference>
<evidence type="ECO:0000313" key="2">
    <source>
        <dbReference type="EMBL" id="NEM98012.1"/>
    </source>
</evidence>
<accession>A0A6B3LM57</accession>
<keyword evidence="2" id="KW-0378">Hydrolase</keyword>